<reference evidence="2" key="1">
    <citation type="submission" date="2023-12" db="EMBL/GenBank/DDBJ databases">
        <title>Novel isolates from deep terrestrial aquifers shed light on the physiology and ecology of the class Limnochordia.</title>
        <authorList>
            <person name="Karnachuk O.V."/>
            <person name="Lukina A.P."/>
            <person name="Avakyan M.R."/>
            <person name="Kadnikov V."/>
            <person name="Begmatov S."/>
            <person name="Beletsky A.V."/>
            <person name="Mardanov A.V."/>
            <person name="Ravin N.V."/>
        </authorList>
    </citation>
    <scope>NUCLEOTIDE SEQUENCE [LARGE SCALE GENOMIC DNA]</scope>
    <source>
        <strain evidence="2">LN</strain>
    </source>
</reference>
<protein>
    <submittedName>
        <fullName evidence="1">Rrf2 family transcriptional regulator</fullName>
    </submittedName>
</protein>
<dbReference type="RefSeq" id="WP_324668411.1">
    <property type="nucleotide sequence ID" value="NZ_CP141614.1"/>
</dbReference>
<evidence type="ECO:0000313" key="1">
    <source>
        <dbReference type="EMBL" id="WRP14116.1"/>
    </source>
</evidence>
<dbReference type="Gene3D" id="1.10.10.10">
    <property type="entry name" value="Winged helix-like DNA-binding domain superfamily/Winged helix DNA-binding domain"/>
    <property type="match status" value="1"/>
</dbReference>
<proteinExistence type="predicted"/>
<accession>A0ABZ1BNW4</accession>
<dbReference type="InterPro" id="IPR000944">
    <property type="entry name" value="Tscrpt_reg_Rrf2"/>
</dbReference>
<dbReference type="SUPFAM" id="SSF46785">
    <property type="entry name" value="Winged helix' DNA-binding domain"/>
    <property type="match status" value="1"/>
</dbReference>
<name>A0ABZ1BNW4_9FIRM</name>
<dbReference type="Pfam" id="PF02082">
    <property type="entry name" value="Rrf2"/>
    <property type="match status" value="1"/>
</dbReference>
<evidence type="ECO:0000313" key="2">
    <source>
        <dbReference type="Proteomes" id="UP001333102"/>
    </source>
</evidence>
<dbReference type="PROSITE" id="PS51197">
    <property type="entry name" value="HTH_RRF2_2"/>
    <property type="match status" value="1"/>
</dbReference>
<keyword evidence="2" id="KW-1185">Reference proteome</keyword>
<dbReference type="EMBL" id="CP141614">
    <property type="protein sequence ID" value="WRP14116.1"/>
    <property type="molecule type" value="Genomic_DNA"/>
</dbReference>
<organism evidence="1 2">
    <name type="scientific">Geochorda subterranea</name>
    <dbReference type="NCBI Taxonomy" id="3109564"/>
    <lineage>
        <taxon>Bacteria</taxon>
        <taxon>Bacillati</taxon>
        <taxon>Bacillota</taxon>
        <taxon>Limnochordia</taxon>
        <taxon>Limnochordales</taxon>
        <taxon>Geochordaceae</taxon>
        <taxon>Geochorda</taxon>
    </lineage>
</organism>
<sequence>MSLTGRRGRPGRRGARGEDDLTTLQRYILAYLRRVNASYARPVRSAELAQQFNITDSYAREQTRPLVVRGLVAVRGGPKGGYYLAGNVTTVPKAPGQGA</sequence>
<dbReference type="InterPro" id="IPR036388">
    <property type="entry name" value="WH-like_DNA-bd_sf"/>
</dbReference>
<dbReference type="Proteomes" id="UP001333102">
    <property type="component" value="Chromosome"/>
</dbReference>
<dbReference type="InterPro" id="IPR036390">
    <property type="entry name" value="WH_DNA-bd_sf"/>
</dbReference>
<gene>
    <name evidence="1" type="ORF">VLY81_11895</name>
</gene>